<comment type="similarity">
    <text evidence="10">Belongs to the dynein light chain family.</text>
</comment>
<dbReference type="STRING" id="48269.A0A183MH86"/>
<dbReference type="EMBL" id="UZAI01016928">
    <property type="protein sequence ID" value="VDP18214.1"/>
    <property type="molecule type" value="Genomic_DNA"/>
</dbReference>
<dbReference type="Proteomes" id="UP000277204">
    <property type="component" value="Unassembled WGS sequence"/>
</dbReference>
<evidence type="ECO:0000256" key="5">
    <source>
        <dbReference type="ARBA" id="ARBA00022701"/>
    </source>
</evidence>
<dbReference type="GO" id="GO:0007017">
    <property type="term" value="P:microtubule-based process"/>
    <property type="evidence" value="ECO:0007669"/>
    <property type="project" value="InterPro"/>
</dbReference>
<dbReference type="Pfam" id="PF01221">
    <property type="entry name" value="Dynein_light"/>
    <property type="match status" value="1"/>
</dbReference>
<keyword evidence="10" id="KW-0505">Motor protein</keyword>
<evidence type="ECO:0000256" key="2">
    <source>
        <dbReference type="ARBA" id="ARBA00004245"/>
    </source>
</evidence>
<keyword evidence="12" id="KW-1185">Reference proteome</keyword>
<evidence type="ECO:0000256" key="7">
    <source>
        <dbReference type="ARBA" id="ARBA00022927"/>
    </source>
</evidence>
<organism evidence="11 12">
    <name type="scientific">Schistosoma margrebowiei</name>
    <dbReference type="NCBI Taxonomy" id="48269"/>
    <lineage>
        <taxon>Eukaryota</taxon>
        <taxon>Metazoa</taxon>
        <taxon>Spiralia</taxon>
        <taxon>Lophotrochozoa</taxon>
        <taxon>Platyhelminthes</taxon>
        <taxon>Trematoda</taxon>
        <taxon>Digenea</taxon>
        <taxon>Strigeidida</taxon>
        <taxon>Schistosomatoidea</taxon>
        <taxon>Schistosomatidae</taxon>
        <taxon>Schistosoma</taxon>
    </lineage>
</organism>
<dbReference type="InterPro" id="IPR037177">
    <property type="entry name" value="DLC_sf"/>
</dbReference>
<dbReference type="PANTHER" id="PTHR11886:SF35">
    <property type="entry name" value="DYNEIN LIGHT CHAIN"/>
    <property type="match status" value="1"/>
</dbReference>
<dbReference type="AlphaFoldDB" id="A0A183MH86"/>
<dbReference type="GO" id="GO:0015031">
    <property type="term" value="P:protein transport"/>
    <property type="evidence" value="ECO:0007669"/>
    <property type="project" value="UniProtKB-KW"/>
</dbReference>
<evidence type="ECO:0000256" key="9">
    <source>
        <dbReference type="ARBA" id="ARBA00023242"/>
    </source>
</evidence>
<dbReference type="InterPro" id="IPR001372">
    <property type="entry name" value="Dynein_light_chain_typ-1/2"/>
</dbReference>
<evidence type="ECO:0000313" key="11">
    <source>
        <dbReference type="EMBL" id="VDP18214.1"/>
    </source>
</evidence>
<keyword evidence="5 10" id="KW-0493">Microtubule</keyword>
<accession>A0A183MH86</accession>
<evidence type="ECO:0000256" key="3">
    <source>
        <dbReference type="ARBA" id="ARBA00022448"/>
    </source>
</evidence>
<dbReference type="SUPFAM" id="SSF54648">
    <property type="entry name" value="DLC"/>
    <property type="match status" value="1"/>
</dbReference>
<dbReference type="SMART" id="SM01375">
    <property type="entry name" value="Dynein_light"/>
    <property type="match status" value="1"/>
</dbReference>
<comment type="subcellular location">
    <subcellularLocation>
        <location evidence="2 10">Cytoplasm</location>
        <location evidence="2 10">Cytoskeleton</location>
    </subcellularLocation>
    <subcellularLocation>
        <location evidence="1">Nucleus</location>
    </subcellularLocation>
</comment>
<keyword evidence="4 10" id="KW-0963">Cytoplasm</keyword>
<dbReference type="GO" id="GO:0005874">
    <property type="term" value="C:microtubule"/>
    <property type="evidence" value="ECO:0007669"/>
    <property type="project" value="UniProtKB-KW"/>
</dbReference>
<evidence type="ECO:0000256" key="4">
    <source>
        <dbReference type="ARBA" id="ARBA00022490"/>
    </source>
</evidence>
<sequence>MVKDADMNRAMQEDAVYIAANAIDEHNTEQEIARYIKIQFDHKHKPYWHCIVGGTFSSYVTMRLQLLRNHERKKCAKQKKLKKRKTTCTFNNDFISHQYEHEENNNNNKKT</sequence>
<name>A0A183MH86_9TREM</name>
<dbReference type="GO" id="GO:0005868">
    <property type="term" value="C:cytoplasmic dynein complex"/>
    <property type="evidence" value="ECO:0007669"/>
    <property type="project" value="TreeGrafter"/>
</dbReference>
<evidence type="ECO:0000313" key="12">
    <source>
        <dbReference type="Proteomes" id="UP000277204"/>
    </source>
</evidence>
<reference evidence="11 12" key="1">
    <citation type="submission" date="2018-11" db="EMBL/GenBank/DDBJ databases">
        <authorList>
            <consortium name="Pathogen Informatics"/>
        </authorList>
    </citation>
    <scope>NUCLEOTIDE SEQUENCE [LARGE SCALE GENOMIC DNA]</scope>
    <source>
        <strain evidence="11 12">Zambia</strain>
    </source>
</reference>
<keyword evidence="6" id="KW-0509">mRNA transport</keyword>
<evidence type="ECO:0000256" key="6">
    <source>
        <dbReference type="ARBA" id="ARBA00022816"/>
    </source>
</evidence>
<evidence type="ECO:0000256" key="8">
    <source>
        <dbReference type="ARBA" id="ARBA00023212"/>
    </source>
</evidence>
<dbReference type="PANTHER" id="PTHR11886">
    <property type="entry name" value="DYNEIN LIGHT CHAIN"/>
    <property type="match status" value="1"/>
</dbReference>
<dbReference type="FunFam" id="3.30.740.10:FF:000005">
    <property type="entry name" value="Dynein light chain"/>
    <property type="match status" value="1"/>
</dbReference>
<dbReference type="Gene3D" id="3.30.740.10">
    <property type="entry name" value="Protein Inhibitor Of Neuronal Nitric Oxide Synthase"/>
    <property type="match status" value="1"/>
</dbReference>
<proteinExistence type="inferred from homology"/>
<keyword evidence="9" id="KW-0539">Nucleus</keyword>
<dbReference type="GO" id="GO:0005634">
    <property type="term" value="C:nucleus"/>
    <property type="evidence" value="ECO:0007669"/>
    <property type="project" value="UniProtKB-SubCell"/>
</dbReference>
<keyword evidence="7" id="KW-0653">Protein transport</keyword>
<dbReference type="GO" id="GO:0045505">
    <property type="term" value="F:dynein intermediate chain binding"/>
    <property type="evidence" value="ECO:0007669"/>
    <property type="project" value="TreeGrafter"/>
</dbReference>
<keyword evidence="8 10" id="KW-0206">Cytoskeleton</keyword>
<dbReference type="GO" id="GO:0051028">
    <property type="term" value="P:mRNA transport"/>
    <property type="evidence" value="ECO:0007669"/>
    <property type="project" value="UniProtKB-KW"/>
</dbReference>
<evidence type="ECO:0000256" key="1">
    <source>
        <dbReference type="ARBA" id="ARBA00004123"/>
    </source>
</evidence>
<evidence type="ECO:0000256" key="10">
    <source>
        <dbReference type="RuleBase" id="RU365010"/>
    </source>
</evidence>
<keyword evidence="3" id="KW-0813">Transport</keyword>
<protein>
    <recommendedName>
        <fullName evidence="10">Dynein light chain</fullName>
    </recommendedName>
</protein>
<keyword evidence="10" id="KW-0243">Dynein</keyword>
<gene>
    <name evidence="11" type="ORF">SMRZ_LOCUS15411</name>
</gene>